<evidence type="ECO:0000313" key="2">
    <source>
        <dbReference type="Proteomes" id="UP001159363"/>
    </source>
</evidence>
<gene>
    <name evidence="1" type="ORF">PR048_025105</name>
</gene>
<reference evidence="1 2" key="1">
    <citation type="submission" date="2023-02" db="EMBL/GenBank/DDBJ databases">
        <title>LHISI_Scaffold_Assembly.</title>
        <authorList>
            <person name="Stuart O.P."/>
            <person name="Cleave R."/>
            <person name="Magrath M.J.L."/>
            <person name="Mikheyev A.S."/>
        </authorList>
    </citation>
    <scope>NUCLEOTIDE SEQUENCE [LARGE SCALE GENOMIC DNA]</scope>
    <source>
        <strain evidence="1">Daus_M_001</strain>
        <tissue evidence="1">Leg muscle</tissue>
    </source>
</reference>
<sequence length="88" mass="9736">MSSERNTVYCVPPPPAPPLLPLLINEVPATLATQLGGSCTVVTICTCNSPEQELLDLRDRLWLHEGTPQPPHISFYRYIEPVLQDGPK</sequence>
<name>A0ABQ9GQB9_9NEOP</name>
<keyword evidence="2" id="KW-1185">Reference proteome</keyword>
<comment type="caution">
    <text evidence="1">The sequence shown here is derived from an EMBL/GenBank/DDBJ whole genome shotgun (WGS) entry which is preliminary data.</text>
</comment>
<proteinExistence type="predicted"/>
<dbReference type="EMBL" id="JARBHB010000010">
    <property type="protein sequence ID" value="KAJ8874262.1"/>
    <property type="molecule type" value="Genomic_DNA"/>
</dbReference>
<organism evidence="1 2">
    <name type="scientific">Dryococelus australis</name>
    <dbReference type="NCBI Taxonomy" id="614101"/>
    <lineage>
        <taxon>Eukaryota</taxon>
        <taxon>Metazoa</taxon>
        <taxon>Ecdysozoa</taxon>
        <taxon>Arthropoda</taxon>
        <taxon>Hexapoda</taxon>
        <taxon>Insecta</taxon>
        <taxon>Pterygota</taxon>
        <taxon>Neoptera</taxon>
        <taxon>Polyneoptera</taxon>
        <taxon>Phasmatodea</taxon>
        <taxon>Verophasmatodea</taxon>
        <taxon>Anareolatae</taxon>
        <taxon>Phasmatidae</taxon>
        <taxon>Eurycanthinae</taxon>
        <taxon>Dryococelus</taxon>
    </lineage>
</organism>
<accession>A0ABQ9GQB9</accession>
<dbReference type="Proteomes" id="UP001159363">
    <property type="component" value="Chromosome 9"/>
</dbReference>
<protein>
    <submittedName>
        <fullName evidence="1">Uncharacterized protein</fullName>
    </submittedName>
</protein>
<evidence type="ECO:0000313" key="1">
    <source>
        <dbReference type="EMBL" id="KAJ8874262.1"/>
    </source>
</evidence>